<dbReference type="GeneID" id="55970794"/>
<dbReference type="RefSeq" id="XP_035318309.1">
    <property type="nucleotide sequence ID" value="XM_035466540.1"/>
</dbReference>
<dbReference type="AlphaFoldDB" id="A0A9P5CYQ8"/>
<dbReference type="EMBL" id="JAANYQ010000022">
    <property type="protein sequence ID" value="KAF4119657.1"/>
    <property type="molecule type" value="Genomic_DNA"/>
</dbReference>
<evidence type="ECO:0000313" key="2">
    <source>
        <dbReference type="EMBL" id="KAF4119657.1"/>
    </source>
</evidence>
<proteinExistence type="predicted"/>
<comment type="caution">
    <text evidence="2">The sequence shown here is derived from an EMBL/GenBank/DDBJ whole genome shotgun (WGS) entry which is preliminary data.</text>
</comment>
<keyword evidence="3" id="KW-1185">Reference proteome</keyword>
<sequence length="497" mass="55217">MANNLAILARWSDYDGTISAVTVQEQDGHLVVRVSSNSEPKKTILTGLKDLMDIVSKVSADRKHPVESSLLLSSKILQLGQERILDRIKPPWRRQRKNAQPSLKDRLVKRFGRSCQAMSVPEEFRSHFQELVEVLGSLDRKPGMGGMELFLEHVVTRCAGLAEIGGRRSLEVNLQHLGLPPEVCQSGEVRQVDKLARYRYMCRDFVRLSRNKAYRLLLRSIDVVPLEAYERVRRPHTQCAVHAEMQQLLYYEKNPPVPSVRAIGCCKLACYLCDLVIHEHGRYRIAGAHGRIYEKWTLPDVDWMTPAQATDFQLIIRKMTLHLRAQLSSRGPPRIYPCESVAGVRSSTASPITTATTKASTASSTTASEATITGPSPQARADRRQVAALPIVVSSADLPFATEVSIGKAPIHLEIDRLRLLFEFEPASTGSLAIRRAEASSALLTGDGLPLSFEASSIPSDEEVKVAADSETKTATFYIRRGPGTCIELSFHWGDVE</sequence>
<gene>
    <name evidence="2" type="ORF">GMORB2_4566</name>
</gene>
<evidence type="ECO:0000256" key="1">
    <source>
        <dbReference type="SAM" id="MobiDB-lite"/>
    </source>
</evidence>
<feature type="region of interest" description="Disordered" evidence="1">
    <location>
        <begin position="352"/>
        <end position="379"/>
    </location>
</feature>
<protein>
    <submittedName>
        <fullName evidence="2">Uncharacterized protein</fullName>
    </submittedName>
</protein>
<dbReference type="Proteomes" id="UP000749293">
    <property type="component" value="Unassembled WGS sequence"/>
</dbReference>
<organism evidence="2 3">
    <name type="scientific">Geosmithia morbida</name>
    <dbReference type="NCBI Taxonomy" id="1094350"/>
    <lineage>
        <taxon>Eukaryota</taxon>
        <taxon>Fungi</taxon>
        <taxon>Dikarya</taxon>
        <taxon>Ascomycota</taxon>
        <taxon>Pezizomycotina</taxon>
        <taxon>Sordariomycetes</taxon>
        <taxon>Hypocreomycetidae</taxon>
        <taxon>Hypocreales</taxon>
        <taxon>Bionectriaceae</taxon>
        <taxon>Geosmithia</taxon>
    </lineage>
</organism>
<dbReference type="InterPro" id="IPR027796">
    <property type="entry name" value="OTT_1508_deam-like"/>
</dbReference>
<reference evidence="2" key="1">
    <citation type="submission" date="2020-03" db="EMBL/GenBank/DDBJ databases">
        <title>Site-based positive gene gene selection in Geosmithia morbida across the United States reveals a broad range of putative effectors and factors for local host and environmental adapation.</title>
        <authorList>
            <person name="Onufrak A."/>
            <person name="Murdoch R.W."/>
            <person name="Gazis R."/>
            <person name="Huff M."/>
            <person name="Staton M."/>
            <person name="Klingeman W."/>
            <person name="Hadziabdic D."/>
        </authorList>
    </citation>
    <scope>NUCLEOTIDE SEQUENCE</scope>
    <source>
        <strain evidence="2">1262</strain>
    </source>
</reference>
<name>A0A9P5CYQ8_9HYPO</name>
<accession>A0A9P5CYQ8</accession>
<dbReference type="Pfam" id="PF14441">
    <property type="entry name" value="OTT_1508_deam"/>
    <property type="match status" value="1"/>
</dbReference>
<evidence type="ECO:0000313" key="3">
    <source>
        <dbReference type="Proteomes" id="UP000749293"/>
    </source>
</evidence>
<dbReference type="OrthoDB" id="4851849at2759"/>
<feature type="compositionally biased region" description="Low complexity" evidence="1">
    <location>
        <begin position="352"/>
        <end position="373"/>
    </location>
</feature>